<gene>
    <name evidence="2" type="ORF">CCMP2556_LOCUS37505</name>
</gene>
<proteinExistence type="predicted"/>
<evidence type="ECO:0000256" key="1">
    <source>
        <dbReference type="SAM" id="MobiDB-lite"/>
    </source>
</evidence>
<feature type="region of interest" description="Disordered" evidence="1">
    <location>
        <begin position="231"/>
        <end position="337"/>
    </location>
</feature>
<name>A0ABP0PJG5_9DINO</name>
<keyword evidence="3" id="KW-1185">Reference proteome</keyword>
<dbReference type="EMBL" id="CAXAMN010023250">
    <property type="protein sequence ID" value="CAK9076152.1"/>
    <property type="molecule type" value="Genomic_DNA"/>
</dbReference>
<feature type="compositionally biased region" description="Polar residues" evidence="1">
    <location>
        <begin position="67"/>
        <end position="88"/>
    </location>
</feature>
<comment type="caution">
    <text evidence="2">The sequence shown here is derived from an EMBL/GenBank/DDBJ whole genome shotgun (WGS) entry which is preliminary data.</text>
</comment>
<dbReference type="Proteomes" id="UP001642484">
    <property type="component" value="Unassembled WGS sequence"/>
</dbReference>
<sequence length="375" mass="40801">MPVNWDLTRKDEDAFVRVLTPLSQPHSFWTAVCSQNAAVSTDLHIQRVVPRTGSGSAMMEAKPASGVPSQAGSELNTSVGGMSQSQSHQPLERRVAWLEEDVAVIHRRVKLECGEIGGGGGGDSALRQLVSRLDGELTKEKKARQMVEARLASLEESVARDRVEREATLKSFSTELEGVMRGLIGRIDEGLSQGAASMKERTDQTEVRMRHLIKRVDEGLSAGAAALKDTLTNTGEKLGSISETREQPPPRSTRPSGERGAASRGTTSPITQQQQQQLMQVRAAQAQMASRQRSPQSSQAPSHFRSPVQTPSSAYPCSLQVPGSGLNNMHQGGPVPHVPQPLPGMHDPRLMQQRVASFHQQHQAHQAQQVLNHTR</sequence>
<feature type="region of interest" description="Disordered" evidence="1">
    <location>
        <begin position="54"/>
        <end position="88"/>
    </location>
</feature>
<protein>
    <submittedName>
        <fullName evidence="2">Uncharacterized protein</fullName>
    </submittedName>
</protein>
<evidence type="ECO:0000313" key="2">
    <source>
        <dbReference type="EMBL" id="CAK9076152.1"/>
    </source>
</evidence>
<evidence type="ECO:0000313" key="3">
    <source>
        <dbReference type="Proteomes" id="UP001642484"/>
    </source>
</evidence>
<organism evidence="2 3">
    <name type="scientific">Durusdinium trenchii</name>
    <dbReference type="NCBI Taxonomy" id="1381693"/>
    <lineage>
        <taxon>Eukaryota</taxon>
        <taxon>Sar</taxon>
        <taxon>Alveolata</taxon>
        <taxon>Dinophyceae</taxon>
        <taxon>Suessiales</taxon>
        <taxon>Symbiodiniaceae</taxon>
        <taxon>Durusdinium</taxon>
    </lineage>
</organism>
<accession>A0ABP0PJG5</accession>
<reference evidence="2 3" key="1">
    <citation type="submission" date="2024-02" db="EMBL/GenBank/DDBJ databases">
        <authorList>
            <person name="Chen Y."/>
            <person name="Shah S."/>
            <person name="Dougan E. K."/>
            <person name="Thang M."/>
            <person name="Chan C."/>
        </authorList>
    </citation>
    <scope>NUCLEOTIDE SEQUENCE [LARGE SCALE GENOMIC DNA]</scope>
</reference>
<feature type="compositionally biased region" description="Low complexity" evidence="1">
    <location>
        <begin position="272"/>
        <end position="302"/>
    </location>
</feature>